<dbReference type="Gene3D" id="4.10.60.10">
    <property type="entry name" value="Zinc finger, CCHC-type"/>
    <property type="match status" value="1"/>
</dbReference>
<proteinExistence type="predicted"/>
<protein>
    <recommendedName>
        <fullName evidence="3">CCHC-type domain-containing protein</fullName>
    </recommendedName>
</protein>
<keyword evidence="1" id="KW-0863">Zinc-finger</keyword>
<dbReference type="PROSITE" id="PS50158">
    <property type="entry name" value="ZF_CCHC"/>
    <property type="match status" value="1"/>
</dbReference>
<evidence type="ECO:0000313" key="4">
    <source>
        <dbReference type="EMBL" id="PNF17537.1"/>
    </source>
</evidence>
<reference evidence="4 5" key="1">
    <citation type="submission" date="2017-12" db="EMBL/GenBank/DDBJ databases">
        <title>Hemimetabolous genomes reveal molecular basis of termite eusociality.</title>
        <authorList>
            <person name="Harrison M.C."/>
            <person name="Jongepier E."/>
            <person name="Robertson H.M."/>
            <person name="Arning N."/>
            <person name="Bitard-Feildel T."/>
            <person name="Chao H."/>
            <person name="Childers C.P."/>
            <person name="Dinh H."/>
            <person name="Doddapaneni H."/>
            <person name="Dugan S."/>
            <person name="Gowin J."/>
            <person name="Greiner C."/>
            <person name="Han Y."/>
            <person name="Hu H."/>
            <person name="Hughes D.S.T."/>
            <person name="Huylmans A.-K."/>
            <person name="Kemena C."/>
            <person name="Kremer L.P.M."/>
            <person name="Lee S.L."/>
            <person name="Lopez-Ezquerra A."/>
            <person name="Mallet L."/>
            <person name="Monroy-Kuhn J.M."/>
            <person name="Moser A."/>
            <person name="Murali S.C."/>
            <person name="Muzny D.M."/>
            <person name="Otani S."/>
            <person name="Piulachs M.-D."/>
            <person name="Poelchau M."/>
            <person name="Qu J."/>
            <person name="Schaub F."/>
            <person name="Wada-Katsumata A."/>
            <person name="Worley K.C."/>
            <person name="Xie Q."/>
            <person name="Ylla G."/>
            <person name="Poulsen M."/>
            <person name="Gibbs R.A."/>
            <person name="Schal C."/>
            <person name="Richards S."/>
            <person name="Belles X."/>
            <person name="Korb J."/>
            <person name="Bornberg-Bauer E."/>
        </authorList>
    </citation>
    <scope>NUCLEOTIDE SEQUENCE [LARGE SCALE GENOMIC DNA]</scope>
    <source>
        <tissue evidence="4">Whole body</tissue>
    </source>
</reference>
<evidence type="ECO:0000259" key="3">
    <source>
        <dbReference type="PROSITE" id="PS50158"/>
    </source>
</evidence>
<dbReference type="Pfam" id="PF00098">
    <property type="entry name" value="zf-CCHC"/>
    <property type="match status" value="1"/>
</dbReference>
<evidence type="ECO:0000313" key="5">
    <source>
        <dbReference type="Proteomes" id="UP000235965"/>
    </source>
</evidence>
<dbReference type="STRING" id="105785.A0A2J7PMI6"/>
<sequence length="322" mass="35371">MPLAWLHAMSKQQLEELASQLGLEAGGALDDLRKRVKEKWAAIEPFLPSSSTAAKSPLVSKTESSGTELLSQDSSYASKMKIKLVVDALKNVPFLADTDPENVLKFLMAVKGVYDLHLVTDFELISLLVARTSGRTTSILGAHLNSTRDWGMVRSEIVDTFLPPRVKERYLSLYVLDRFQSPSEDLNGYIMAVVAAAEILGFEGGESRLVHRILQNLHPRVKGHLLFATRPESVKDLYALATTVAEGMAVEEQRKSLGASSRPRGAETIPISMVVTGSAQGEVDSRVRCWRCGEDGHFRRNCPRGQTNRNPLLSGNALGARE</sequence>
<feature type="domain" description="CCHC-type" evidence="3">
    <location>
        <begin position="288"/>
        <end position="304"/>
    </location>
</feature>
<keyword evidence="1" id="KW-0479">Metal-binding</keyword>
<dbReference type="EMBL" id="NEVH01023986">
    <property type="protein sequence ID" value="PNF17537.1"/>
    <property type="molecule type" value="Genomic_DNA"/>
</dbReference>
<feature type="region of interest" description="Disordered" evidence="2">
    <location>
        <begin position="302"/>
        <end position="322"/>
    </location>
</feature>
<dbReference type="GO" id="GO:0008270">
    <property type="term" value="F:zinc ion binding"/>
    <property type="evidence" value="ECO:0007669"/>
    <property type="project" value="UniProtKB-KW"/>
</dbReference>
<keyword evidence="1" id="KW-0862">Zinc</keyword>
<organism evidence="4 5">
    <name type="scientific">Cryptotermes secundus</name>
    <dbReference type="NCBI Taxonomy" id="105785"/>
    <lineage>
        <taxon>Eukaryota</taxon>
        <taxon>Metazoa</taxon>
        <taxon>Ecdysozoa</taxon>
        <taxon>Arthropoda</taxon>
        <taxon>Hexapoda</taxon>
        <taxon>Insecta</taxon>
        <taxon>Pterygota</taxon>
        <taxon>Neoptera</taxon>
        <taxon>Polyneoptera</taxon>
        <taxon>Dictyoptera</taxon>
        <taxon>Blattodea</taxon>
        <taxon>Blattoidea</taxon>
        <taxon>Termitoidae</taxon>
        <taxon>Kalotermitidae</taxon>
        <taxon>Cryptotermitinae</taxon>
        <taxon>Cryptotermes</taxon>
    </lineage>
</organism>
<dbReference type="InterPro" id="IPR036875">
    <property type="entry name" value="Znf_CCHC_sf"/>
</dbReference>
<name>A0A2J7PMI6_9NEOP</name>
<dbReference type="SUPFAM" id="SSF57756">
    <property type="entry name" value="Retrovirus zinc finger-like domains"/>
    <property type="match status" value="1"/>
</dbReference>
<accession>A0A2J7PMI6</accession>
<dbReference type="GO" id="GO:0003676">
    <property type="term" value="F:nucleic acid binding"/>
    <property type="evidence" value="ECO:0007669"/>
    <property type="project" value="InterPro"/>
</dbReference>
<dbReference type="Proteomes" id="UP000235965">
    <property type="component" value="Unassembled WGS sequence"/>
</dbReference>
<dbReference type="AlphaFoldDB" id="A0A2J7PMI6"/>
<dbReference type="InterPro" id="IPR001878">
    <property type="entry name" value="Znf_CCHC"/>
</dbReference>
<gene>
    <name evidence="4" type="ORF">B7P43_G16429</name>
</gene>
<evidence type="ECO:0000256" key="1">
    <source>
        <dbReference type="PROSITE-ProRule" id="PRU00047"/>
    </source>
</evidence>
<feature type="compositionally biased region" description="Polar residues" evidence="2">
    <location>
        <begin position="304"/>
        <end position="313"/>
    </location>
</feature>
<keyword evidence="5" id="KW-1185">Reference proteome</keyword>
<dbReference type="SMART" id="SM00343">
    <property type="entry name" value="ZnF_C2HC"/>
    <property type="match status" value="1"/>
</dbReference>
<comment type="caution">
    <text evidence="4">The sequence shown here is derived from an EMBL/GenBank/DDBJ whole genome shotgun (WGS) entry which is preliminary data.</text>
</comment>
<dbReference type="OrthoDB" id="10605751at2759"/>
<dbReference type="InParanoid" id="A0A2J7PMI6"/>
<evidence type="ECO:0000256" key="2">
    <source>
        <dbReference type="SAM" id="MobiDB-lite"/>
    </source>
</evidence>